<dbReference type="GO" id="GO:0005385">
    <property type="term" value="F:zinc ion transmembrane transporter activity"/>
    <property type="evidence" value="ECO:0007669"/>
    <property type="project" value="TreeGrafter"/>
</dbReference>
<reference evidence="7 8" key="1">
    <citation type="journal article" date="2016" name="Nat. Commun.">
        <title>Extremotolerant tardigrade genome and improved radiotolerance of human cultured cells by tardigrade-unique protein.</title>
        <authorList>
            <person name="Hashimoto T."/>
            <person name="Horikawa D.D."/>
            <person name="Saito Y."/>
            <person name="Kuwahara H."/>
            <person name="Kozuka-Hata H."/>
            <person name="Shin-I T."/>
            <person name="Minakuchi Y."/>
            <person name="Ohishi K."/>
            <person name="Motoyama A."/>
            <person name="Aizu T."/>
            <person name="Enomoto A."/>
            <person name="Kondo K."/>
            <person name="Tanaka S."/>
            <person name="Hara Y."/>
            <person name="Koshikawa S."/>
            <person name="Sagara H."/>
            <person name="Miura T."/>
            <person name="Yokobori S."/>
            <person name="Miyagawa K."/>
            <person name="Suzuki Y."/>
            <person name="Kubo T."/>
            <person name="Oyama M."/>
            <person name="Kohara Y."/>
            <person name="Fujiyama A."/>
            <person name="Arakawa K."/>
            <person name="Katayama T."/>
            <person name="Toyoda A."/>
            <person name="Kunieda T."/>
        </authorList>
    </citation>
    <scope>NUCLEOTIDE SEQUENCE [LARGE SCALE GENOMIC DNA]</scope>
    <source>
        <strain evidence="7 8">YOKOZUNA-1</strain>
    </source>
</reference>
<evidence type="ECO:0000256" key="3">
    <source>
        <dbReference type="ARBA" id="ARBA00022989"/>
    </source>
</evidence>
<evidence type="ECO:0000313" key="7">
    <source>
        <dbReference type="EMBL" id="GAV04433.1"/>
    </source>
</evidence>
<dbReference type="STRING" id="947166.A0A1D1VW07"/>
<dbReference type="OrthoDB" id="448280at2759"/>
<feature type="transmembrane region" description="Helical" evidence="6">
    <location>
        <begin position="246"/>
        <end position="268"/>
    </location>
</feature>
<accession>A0A1D1VW07</accession>
<evidence type="ECO:0008006" key="9">
    <source>
        <dbReference type="Google" id="ProtNLM"/>
    </source>
</evidence>
<dbReference type="PANTHER" id="PTHR11040">
    <property type="entry name" value="ZINC/IRON TRANSPORTER"/>
    <property type="match status" value="1"/>
</dbReference>
<evidence type="ECO:0000256" key="4">
    <source>
        <dbReference type="ARBA" id="ARBA00023136"/>
    </source>
</evidence>
<dbReference type="AlphaFoldDB" id="A0A1D1VW07"/>
<keyword evidence="2 6" id="KW-0812">Transmembrane</keyword>
<evidence type="ECO:0000256" key="5">
    <source>
        <dbReference type="SAM" id="MobiDB-lite"/>
    </source>
</evidence>
<feature type="transmembrane region" description="Helical" evidence="6">
    <location>
        <begin position="305"/>
        <end position="327"/>
    </location>
</feature>
<keyword evidence="3 6" id="KW-1133">Transmembrane helix</keyword>
<feature type="transmembrane region" description="Helical" evidence="6">
    <location>
        <begin position="48"/>
        <end position="67"/>
    </location>
</feature>
<dbReference type="GO" id="GO:0005886">
    <property type="term" value="C:plasma membrane"/>
    <property type="evidence" value="ECO:0007669"/>
    <property type="project" value="TreeGrafter"/>
</dbReference>
<evidence type="ECO:0000256" key="6">
    <source>
        <dbReference type="SAM" id="Phobius"/>
    </source>
</evidence>
<feature type="transmembrane region" description="Helical" evidence="6">
    <location>
        <begin position="280"/>
        <end position="299"/>
    </location>
</feature>
<dbReference type="Proteomes" id="UP000186922">
    <property type="component" value="Unassembled WGS sequence"/>
</dbReference>
<sequence>MELAAAHIVTVLSMFVSCFLTCLVPSVIHIHAEANSWKKRLLSRLKSYSNCVSGGVFAGAFFTQYYPHVVHEFEEIFADTSIWRHPMQLGPSLVFLGFLLTALLERIVDVIMHRFKKRGGMTTARRAPDQELVSTNSRGPLLLDDVSDEEGTVEADAVQPEARFSALAKEEDLDFKVIHSSTTSSNSSHNHNHNHSHGHHHHHHHHEAVLDDYQGITRFVVFVTSLGAHSIFEGLALGLIKDVDLLITMFTGVIAHEILMGLAIGISLARQKMELRSKILFCFIFSVIIPLGQGIGLLVQQADHSSVNVLIVVLQALAAGTFLHVMFLEILPQEMHNHFGIVEAFWVAVGYYLIPLSSLATGDYNAH</sequence>
<evidence type="ECO:0000256" key="2">
    <source>
        <dbReference type="ARBA" id="ARBA00022692"/>
    </source>
</evidence>
<dbReference type="PANTHER" id="PTHR11040:SF140">
    <property type="entry name" value="ZRT (ZRT), IRT- (IRT-) LIKE PROTEIN TRANSPORTER"/>
    <property type="match status" value="1"/>
</dbReference>
<keyword evidence="8" id="KW-1185">Reference proteome</keyword>
<comment type="caution">
    <text evidence="7">The sequence shown here is derived from an EMBL/GenBank/DDBJ whole genome shotgun (WGS) entry which is preliminary data.</text>
</comment>
<protein>
    <recommendedName>
        <fullName evidence="9">Zinc transporter ZIP3</fullName>
    </recommendedName>
</protein>
<evidence type="ECO:0000313" key="8">
    <source>
        <dbReference type="Proteomes" id="UP000186922"/>
    </source>
</evidence>
<gene>
    <name evidence="7" type="primary">RvY_14708-1</name>
    <name evidence="7" type="synonym">RvY_14708.1</name>
    <name evidence="7" type="ORF">RvY_14708</name>
</gene>
<dbReference type="EMBL" id="BDGG01000010">
    <property type="protein sequence ID" value="GAV04433.1"/>
    <property type="molecule type" value="Genomic_DNA"/>
</dbReference>
<dbReference type="Pfam" id="PF02535">
    <property type="entry name" value="Zip"/>
    <property type="match status" value="1"/>
</dbReference>
<feature type="transmembrane region" description="Helical" evidence="6">
    <location>
        <begin position="6"/>
        <end position="28"/>
    </location>
</feature>
<feature type="compositionally biased region" description="Basic residues" evidence="5">
    <location>
        <begin position="190"/>
        <end position="206"/>
    </location>
</feature>
<proteinExistence type="predicted"/>
<evidence type="ECO:0000256" key="1">
    <source>
        <dbReference type="ARBA" id="ARBA00004141"/>
    </source>
</evidence>
<feature type="transmembrane region" description="Helical" evidence="6">
    <location>
        <begin position="219"/>
        <end position="240"/>
    </location>
</feature>
<feature type="region of interest" description="Disordered" evidence="5">
    <location>
        <begin position="181"/>
        <end position="207"/>
    </location>
</feature>
<feature type="transmembrane region" description="Helical" evidence="6">
    <location>
        <begin position="87"/>
        <end position="108"/>
    </location>
</feature>
<name>A0A1D1VW07_RAMVA</name>
<keyword evidence="4 6" id="KW-0472">Membrane</keyword>
<feature type="transmembrane region" description="Helical" evidence="6">
    <location>
        <begin position="339"/>
        <end position="360"/>
    </location>
</feature>
<organism evidence="7 8">
    <name type="scientific">Ramazzottius varieornatus</name>
    <name type="common">Water bear</name>
    <name type="synonym">Tardigrade</name>
    <dbReference type="NCBI Taxonomy" id="947166"/>
    <lineage>
        <taxon>Eukaryota</taxon>
        <taxon>Metazoa</taxon>
        <taxon>Ecdysozoa</taxon>
        <taxon>Tardigrada</taxon>
        <taxon>Eutardigrada</taxon>
        <taxon>Parachela</taxon>
        <taxon>Hypsibioidea</taxon>
        <taxon>Ramazzottiidae</taxon>
        <taxon>Ramazzottius</taxon>
    </lineage>
</organism>
<dbReference type="InterPro" id="IPR003689">
    <property type="entry name" value="ZIP"/>
</dbReference>
<comment type="subcellular location">
    <subcellularLocation>
        <location evidence="1">Membrane</location>
        <topology evidence="1">Multi-pass membrane protein</topology>
    </subcellularLocation>
</comment>